<dbReference type="EMBL" id="CP144700">
    <property type="protein sequence ID" value="WVZ25229.1"/>
    <property type="molecule type" value="Genomic_DNA"/>
</dbReference>
<dbReference type="AlphaFoldDB" id="A0AAQ3PDB6"/>
<keyword evidence="2" id="KW-1185">Reference proteome</keyword>
<evidence type="ECO:0000313" key="2">
    <source>
        <dbReference type="Proteomes" id="UP001374535"/>
    </source>
</evidence>
<proteinExistence type="predicted"/>
<dbReference type="Proteomes" id="UP001374535">
    <property type="component" value="Chromosome 1"/>
</dbReference>
<organism evidence="1 2">
    <name type="scientific">Vigna mungo</name>
    <name type="common">Black gram</name>
    <name type="synonym">Phaseolus mungo</name>
    <dbReference type="NCBI Taxonomy" id="3915"/>
    <lineage>
        <taxon>Eukaryota</taxon>
        <taxon>Viridiplantae</taxon>
        <taxon>Streptophyta</taxon>
        <taxon>Embryophyta</taxon>
        <taxon>Tracheophyta</taxon>
        <taxon>Spermatophyta</taxon>
        <taxon>Magnoliopsida</taxon>
        <taxon>eudicotyledons</taxon>
        <taxon>Gunneridae</taxon>
        <taxon>Pentapetalae</taxon>
        <taxon>rosids</taxon>
        <taxon>fabids</taxon>
        <taxon>Fabales</taxon>
        <taxon>Fabaceae</taxon>
        <taxon>Papilionoideae</taxon>
        <taxon>50 kb inversion clade</taxon>
        <taxon>NPAAA clade</taxon>
        <taxon>indigoferoid/millettioid clade</taxon>
        <taxon>Phaseoleae</taxon>
        <taxon>Vigna</taxon>
    </lineage>
</organism>
<name>A0AAQ3PDB6_VIGMU</name>
<protein>
    <submittedName>
        <fullName evidence="1">Uncharacterized protein</fullName>
    </submittedName>
</protein>
<accession>A0AAQ3PDB6</accession>
<sequence length="104" mass="11492">MEVALEEDDSNNGEFLAADDDDLRRRSRWFENSKGRDVNGGLKEIRRVEEGVGRSGHGAVMKSPEKCKDGLGVVGEKDHDDLTLSHAQSVEVGHHFWVVASTSE</sequence>
<reference evidence="1 2" key="1">
    <citation type="journal article" date="2023" name="Life. Sci Alliance">
        <title>Evolutionary insights into 3D genome organization and epigenetic landscape of Vigna mungo.</title>
        <authorList>
            <person name="Junaid A."/>
            <person name="Singh B."/>
            <person name="Bhatia S."/>
        </authorList>
    </citation>
    <scope>NUCLEOTIDE SEQUENCE [LARGE SCALE GENOMIC DNA]</scope>
    <source>
        <strain evidence="1">Urdbean</strain>
    </source>
</reference>
<gene>
    <name evidence="1" type="ORF">V8G54_003773</name>
</gene>
<evidence type="ECO:0000313" key="1">
    <source>
        <dbReference type="EMBL" id="WVZ25229.1"/>
    </source>
</evidence>